<organism evidence="7 8">
    <name type="scientific">Kaistia defluvii</name>
    <dbReference type="NCBI Taxonomy" id="410841"/>
    <lineage>
        <taxon>Bacteria</taxon>
        <taxon>Pseudomonadati</taxon>
        <taxon>Pseudomonadota</taxon>
        <taxon>Alphaproteobacteria</taxon>
        <taxon>Hyphomicrobiales</taxon>
        <taxon>Kaistiaceae</taxon>
        <taxon>Kaistia</taxon>
    </lineage>
</organism>
<keyword evidence="8" id="KW-1185">Reference proteome</keyword>
<keyword evidence="4 6" id="KW-1133">Transmembrane helix</keyword>
<evidence type="ECO:0000256" key="6">
    <source>
        <dbReference type="SAM" id="Phobius"/>
    </source>
</evidence>
<dbReference type="Pfam" id="PF02653">
    <property type="entry name" value="BPD_transp_2"/>
    <property type="match status" value="1"/>
</dbReference>
<dbReference type="Proteomes" id="UP001549321">
    <property type="component" value="Unassembled WGS sequence"/>
</dbReference>
<evidence type="ECO:0000256" key="1">
    <source>
        <dbReference type="ARBA" id="ARBA00004651"/>
    </source>
</evidence>
<keyword evidence="3 6" id="KW-0812">Transmembrane</keyword>
<evidence type="ECO:0000256" key="2">
    <source>
        <dbReference type="ARBA" id="ARBA00022475"/>
    </source>
</evidence>
<dbReference type="PANTHER" id="PTHR32196">
    <property type="entry name" value="ABC TRANSPORTER PERMEASE PROTEIN YPHD-RELATED-RELATED"/>
    <property type="match status" value="1"/>
</dbReference>
<feature type="transmembrane region" description="Helical" evidence="6">
    <location>
        <begin position="210"/>
        <end position="232"/>
    </location>
</feature>
<proteinExistence type="predicted"/>
<feature type="transmembrane region" description="Helical" evidence="6">
    <location>
        <begin position="121"/>
        <end position="139"/>
    </location>
</feature>
<dbReference type="PANTHER" id="PTHR32196:SF72">
    <property type="entry name" value="RIBOSE IMPORT PERMEASE PROTEIN RBSC"/>
    <property type="match status" value="1"/>
</dbReference>
<comment type="caution">
    <text evidence="7">The sequence shown here is derived from an EMBL/GenBank/DDBJ whole genome shotgun (WGS) entry which is preliminary data.</text>
</comment>
<evidence type="ECO:0000313" key="7">
    <source>
        <dbReference type="EMBL" id="MET4633457.1"/>
    </source>
</evidence>
<name>A0ABV2QWQ9_9HYPH</name>
<reference evidence="7 8" key="1">
    <citation type="submission" date="2024-06" db="EMBL/GenBank/DDBJ databases">
        <title>Sorghum-associated microbial communities from plants grown in Nebraska, USA.</title>
        <authorList>
            <person name="Schachtman D."/>
        </authorList>
    </citation>
    <scope>NUCLEOTIDE SEQUENCE [LARGE SCALE GENOMIC DNA]</scope>
    <source>
        <strain evidence="7 8">3207</strain>
    </source>
</reference>
<keyword evidence="2" id="KW-1003">Cell membrane</keyword>
<dbReference type="RefSeq" id="WP_354549756.1">
    <property type="nucleotide sequence ID" value="NZ_JBEPSM010000001.1"/>
</dbReference>
<dbReference type="EMBL" id="JBEPSM010000001">
    <property type="protein sequence ID" value="MET4633457.1"/>
    <property type="molecule type" value="Genomic_DNA"/>
</dbReference>
<feature type="transmembrane region" description="Helical" evidence="6">
    <location>
        <begin position="252"/>
        <end position="274"/>
    </location>
</feature>
<sequence length="337" mass="34671">MKTLAKNPIFLRILAFVVLLAVVAAIFQSLTPAYLSGNNIHALLRHMAVQGLAALGLTFVIVVRQFDLSFPGVASLGAMTLGWLIASKFGVGLGIGGAVAVGLFCGLVNGIAVAYLRLPDIVATIATGGVAVGLSYFYSNGASISKNFFMSGILDLNDAKYFGLDAPVAILALTAAIAALVLHGSRFGRAFYATGENRVSAVYSGIRVKAYVLAAFAICGALSCLAITLLVASSGAANVTAGSQLLMPAYAAVYLGAALFGAASVPATIAGTLLMSAMLNGFTLMAVPYFYSDAIVSTVLIVAIAAFDPKLSAALKRVRTSRSRKAPTSTSLLEVRS</sequence>
<keyword evidence="5 6" id="KW-0472">Membrane</keyword>
<evidence type="ECO:0000256" key="5">
    <source>
        <dbReference type="ARBA" id="ARBA00023136"/>
    </source>
</evidence>
<protein>
    <submittedName>
        <fullName evidence="7">Ribose transport system permease protein</fullName>
    </submittedName>
</protein>
<dbReference type="InterPro" id="IPR001851">
    <property type="entry name" value="ABC_transp_permease"/>
</dbReference>
<gene>
    <name evidence="7" type="ORF">ABIE08_001370</name>
</gene>
<dbReference type="CDD" id="cd06579">
    <property type="entry name" value="TM_PBP1_transp_AraH_like"/>
    <property type="match status" value="1"/>
</dbReference>
<evidence type="ECO:0000256" key="3">
    <source>
        <dbReference type="ARBA" id="ARBA00022692"/>
    </source>
</evidence>
<feature type="transmembrane region" description="Helical" evidence="6">
    <location>
        <begin position="286"/>
        <end position="307"/>
    </location>
</feature>
<evidence type="ECO:0000256" key="4">
    <source>
        <dbReference type="ARBA" id="ARBA00022989"/>
    </source>
</evidence>
<accession>A0ABV2QWQ9</accession>
<feature type="transmembrane region" description="Helical" evidence="6">
    <location>
        <begin position="9"/>
        <end position="30"/>
    </location>
</feature>
<comment type="subcellular location">
    <subcellularLocation>
        <location evidence="1">Cell membrane</location>
        <topology evidence="1">Multi-pass membrane protein</topology>
    </subcellularLocation>
</comment>
<evidence type="ECO:0000313" key="8">
    <source>
        <dbReference type="Proteomes" id="UP001549321"/>
    </source>
</evidence>
<feature type="transmembrane region" description="Helical" evidence="6">
    <location>
        <begin position="159"/>
        <end position="182"/>
    </location>
</feature>
<feature type="transmembrane region" description="Helical" evidence="6">
    <location>
        <begin position="42"/>
        <end position="63"/>
    </location>
</feature>
<feature type="transmembrane region" description="Helical" evidence="6">
    <location>
        <begin position="92"/>
        <end position="114"/>
    </location>
</feature>
<feature type="transmembrane region" description="Helical" evidence="6">
    <location>
        <begin position="68"/>
        <end position="86"/>
    </location>
</feature>